<name>A0A4T0WWN4_9ASCO</name>
<dbReference type="Pfam" id="PF00085">
    <property type="entry name" value="Thioredoxin"/>
    <property type="match status" value="1"/>
</dbReference>
<reference evidence="9 10" key="1">
    <citation type="journal article" date="2019" name="Front. Genet.">
        <title>Whole-Genome Sequencing of the Opportunistic Yeast Pathogen Candida inconspicua Uncovers Its Hybrid Origin.</title>
        <authorList>
            <person name="Mixao V."/>
            <person name="Hansen A.P."/>
            <person name="Saus E."/>
            <person name="Boekhout T."/>
            <person name="Lass-Florl C."/>
            <person name="Gabaldon T."/>
        </authorList>
    </citation>
    <scope>NUCLEOTIDE SEQUENCE [LARGE SCALE GENOMIC DNA]</scope>
    <source>
        <strain evidence="9 10">CBS 180</strain>
    </source>
</reference>
<dbReference type="EMBL" id="SELW01000657">
    <property type="protein sequence ID" value="TID14838.1"/>
    <property type="molecule type" value="Genomic_DNA"/>
</dbReference>
<dbReference type="AlphaFoldDB" id="A0A4T0WWN4"/>
<gene>
    <name evidence="9" type="ORF">CANINC_004509</name>
</gene>
<sequence>MRFTTILSALSAVAAAVASNVIVADSSNFDDIVLNSGKSSFVKFYAEWCSHCQQMVPAWEHLAESYAKNDNVQIVEIDADKSKDIGKRYNIQGYPTLKLFRADALSDPVDYIGEREVEFFSNFLQNQIGAEGQKVKKPSKVVQIHDGNIEKFVENKNKAALILFTKEKDCEECDKAKDIFDELSHAFHKELDKVVIAEAQKNGDEPTDWIRELYHISEYPSMVFVEKGDINKFIVVQGFEVNGLIQFVNERIGTKRAVDGFLDPNAGIIPAMIEPLKKFIGMNIIDRREYVSDFIEELKKVDDNIYKNEIKYYALLVNQFIAGRNQYVDEELARLEKEIADKSIDVPGKDIINMKINLLKFVQTLVTPETYKDSEQVLAERAELEANATDSNDETTTKDSLAKDEL</sequence>
<evidence type="ECO:0000256" key="5">
    <source>
        <dbReference type="ARBA" id="ARBA00023284"/>
    </source>
</evidence>
<dbReference type="PROSITE" id="PS51352">
    <property type="entry name" value="THIOREDOXIN_2"/>
    <property type="match status" value="1"/>
</dbReference>
<dbReference type="InterPro" id="IPR011679">
    <property type="entry name" value="ERp29_C"/>
</dbReference>
<organism evidence="9 10">
    <name type="scientific">Pichia inconspicua</name>
    <dbReference type="NCBI Taxonomy" id="52247"/>
    <lineage>
        <taxon>Eukaryota</taxon>
        <taxon>Fungi</taxon>
        <taxon>Dikarya</taxon>
        <taxon>Ascomycota</taxon>
        <taxon>Saccharomycotina</taxon>
        <taxon>Pichiomycetes</taxon>
        <taxon>Pichiales</taxon>
        <taxon>Pichiaceae</taxon>
        <taxon>Pichia</taxon>
    </lineage>
</organism>
<keyword evidence="10" id="KW-1185">Reference proteome</keyword>
<dbReference type="Pfam" id="PF07749">
    <property type="entry name" value="ERp29"/>
    <property type="match status" value="1"/>
</dbReference>
<dbReference type="SUPFAM" id="SSF47933">
    <property type="entry name" value="ERP29 C domain-like"/>
    <property type="match status" value="1"/>
</dbReference>
<evidence type="ECO:0000256" key="6">
    <source>
        <dbReference type="SAM" id="MobiDB-lite"/>
    </source>
</evidence>
<feature type="region of interest" description="Disordered" evidence="6">
    <location>
        <begin position="382"/>
        <end position="406"/>
    </location>
</feature>
<dbReference type="InterPro" id="IPR051063">
    <property type="entry name" value="PDI"/>
</dbReference>
<evidence type="ECO:0000313" key="10">
    <source>
        <dbReference type="Proteomes" id="UP000307173"/>
    </source>
</evidence>
<dbReference type="Pfam" id="PF07449">
    <property type="entry name" value="HyaE"/>
    <property type="match status" value="1"/>
</dbReference>
<dbReference type="OrthoDB" id="10264505at2759"/>
<dbReference type="InterPro" id="IPR036249">
    <property type="entry name" value="Thioredoxin-like_sf"/>
</dbReference>
<dbReference type="Gene3D" id="1.20.1150.12">
    <property type="entry name" value="Endoplasmic reticulum resident protein 29, C-terminal domain"/>
    <property type="match status" value="1"/>
</dbReference>
<evidence type="ECO:0000256" key="1">
    <source>
        <dbReference type="ARBA" id="ARBA00001182"/>
    </source>
</evidence>
<dbReference type="InterPro" id="IPR010893">
    <property type="entry name" value="NiFe-hyd_mat_HyaE"/>
</dbReference>
<keyword evidence="3" id="KW-1015">Disulfide bond</keyword>
<proteinExistence type="predicted"/>
<dbReference type="PANTHER" id="PTHR45672">
    <property type="entry name" value="PROTEIN DISULFIDE-ISOMERASE C17H9.14C-RELATED"/>
    <property type="match status" value="1"/>
</dbReference>
<dbReference type="GO" id="GO:0006457">
    <property type="term" value="P:protein folding"/>
    <property type="evidence" value="ECO:0007669"/>
    <property type="project" value="TreeGrafter"/>
</dbReference>
<dbReference type="GO" id="GO:0003756">
    <property type="term" value="F:protein disulfide isomerase activity"/>
    <property type="evidence" value="ECO:0007669"/>
    <property type="project" value="UniProtKB-EC"/>
</dbReference>
<keyword evidence="5" id="KW-0676">Redox-active center</keyword>
<dbReference type="GO" id="GO:0005783">
    <property type="term" value="C:endoplasmic reticulum"/>
    <property type="evidence" value="ECO:0007669"/>
    <property type="project" value="InterPro"/>
</dbReference>
<feature type="domain" description="Thioredoxin" evidence="8">
    <location>
        <begin position="7"/>
        <end position="129"/>
    </location>
</feature>
<evidence type="ECO:0000256" key="7">
    <source>
        <dbReference type="SAM" id="SignalP"/>
    </source>
</evidence>
<protein>
    <recommendedName>
        <fullName evidence="2">protein disulfide-isomerase</fullName>
        <ecNumber evidence="2">5.3.4.1</ecNumber>
    </recommendedName>
</protein>
<feature type="chain" id="PRO_5020195287" description="protein disulfide-isomerase" evidence="7">
    <location>
        <begin position="19"/>
        <end position="406"/>
    </location>
</feature>
<dbReference type="Gene3D" id="3.40.30.10">
    <property type="entry name" value="Glutaredoxin"/>
    <property type="match status" value="2"/>
</dbReference>
<dbReference type="EC" id="5.3.4.1" evidence="2"/>
<feature type="compositionally biased region" description="Basic and acidic residues" evidence="6">
    <location>
        <begin position="395"/>
        <end position="406"/>
    </location>
</feature>
<dbReference type="STRING" id="52247.A0A4T0WWN4"/>
<evidence type="ECO:0000256" key="2">
    <source>
        <dbReference type="ARBA" id="ARBA00012723"/>
    </source>
</evidence>
<keyword evidence="4" id="KW-0413">Isomerase</keyword>
<evidence type="ECO:0000259" key="8">
    <source>
        <dbReference type="PROSITE" id="PS51352"/>
    </source>
</evidence>
<evidence type="ECO:0000313" key="9">
    <source>
        <dbReference type="EMBL" id="TID14838.1"/>
    </source>
</evidence>
<evidence type="ECO:0000256" key="3">
    <source>
        <dbReference type="ARBA" id="ARBA00023157"/>
    </source>
</evidence>
<dbReference type="InterPro" id="IPR013766">
    <property type="entry name" value="Thioredoxin_domain"/>
</dbReference>
<accession>A0A4T0WWN4</accession>
<dbReference type="InterPro" id="IPR036356">
    <property type="entry name" value="ERp29_C_sf"/>
</dbReference>
<comment type="caution">
    <text evidence="9">The sequence shown here is derived from an EMBL/GenBank/DDBJ whole genome shotgun (WGS) entry which is preliminary data.</text>
</comment>
<evidence type="ECO:0000256" key="4">
    <source>
        <dbReference type="ARBA" id="ARBA00023235"/>
    </source>
</evidence>
<dbReference type="Proteomes" id="UP000307173">
    <property type="component" value="Unassembled WGS sequence"/>
</dbReference>
<keyword evidence="7" id="KW-0732">Signal</keyword>
<feature type="signal peptide" evidence="7">
    <location>
        <begin position="1"/>
        <end position="18"/>
    </location>
</feature>
<dbReference type="SUPFAM" id="SSF52833">
    <property type="entry name" value="Thioredoxin-like"/>
    <property type="match status" value="2"/>
</dbReference>
<comment type="catalytic activity">
    <reaction evidence="1">
        <text>Catalyzes the rearrangement of -S-S- bonds in proteins.</text>
        <dbReference type="EC" id="5.3.4.1"/>
    </reaction>
</comment>
<dbReference type="PANTHER" id="PTHR45672:SF11">
    <property type="entry name" value="PROTEIN DISULFIDE-ISOMERASE C17H9.14C"/>
    <property type="match status" value="1"/>
</dbReference>
<dbReference type="PRINTS" id="PR00421">
    <property type="entry name" value="THIOREDOXIN"/>
</dbReference>